<feature type="compositionally biased region" description="Basic and acidic residues" evidence="1">
    <location>
        <begin position="31"/>
        <end position="44"/>
    </location>
</feature>
<evidence type="ECO:0000256" key="1">
    <source>
        <dbReference type="SAM" id="MobiDB-lite"/>
    </source>
</evidence>
<gene>
    <name evidence="2" type="ORF">HICCMSTLAB_LOCUS6842</name>
</gene>
<evidence type="ECO:0000313" key="3">
    <source>
        <dbReference type="Proteomes" id="UP000786811"/>
    </source>
</evidence>
<dbReference type="OrthoDB" id="7691642at2759"/>
<name>A0A8J2HEH7_COTCN</name>
<dbReference type="AlphaFoldDB" id="A0A8J2HEH7"/>
<evidence type="ECO:0000313" key="2">
    <source>
        <dbReference type="EMBL" id="CAG5093452.1"/>
    </source>
</evidence>
<dbReference type="Proteomes" id="UP000786811">
    <property type="component" value="Unassembled WGS sequence"/>
</dbReference>
<accession>A0A8J2HEH7</accession>
<sequence length="145" mass="15604">MRLFNLEGSTCFSSKTEFLSGGIETKVVASPEKKVVEEEKKKEVTEEEVNENSRSSETENGAENDAKTNGSTEEKEADEKEVASTENGDSPVKPVEEEVCCIKRKSTAGQEAVDATDGVTPEKKAKVEDKPVVEAESNGDSKTAA</sequence>
<proteinExistence type="predicted"/>
<comment type="caution">
    <text evidence="2">The sequence shown here is derived from an EMBL/GenBank/DDBJ whole genome shotgun (WGS) entry which is preliminary data.</text>
</comment>
<keyword evidence="3" id="KW-1185">Reference proteome</keyword>
<organism evidence="2 3">
    <name type="scientific">Cotesia congregata</name>
    <name type="common">Parasitoid wasp</name>
    <name type="synonym">Apanteles congregatus</name>
    <dbReference type="NCBI Taxonomy" id="51543"/>
    <lineage>
        <taxon>Eukaryota</taxon>
        <taxon>Metazoa</taxon>
        <taxon>Ecdysozoa</taxon>
        <taxon>Arthropoda</taxon>
        <taxon>Hexapoda</taxon>
        <taxon>Insecta</taxon>
        <taxon>Pterygota</taxon>
        <taxon>Neoptera</taxon>
        <taxon>Endopterygota</taxon>
        <taxon>Hymenoptera</taxon>
        <taxon>Apocrita</taxon>
        <taxon>Ichneumonoidea</taxon>
        <taxon>Braconidae</taxon>
        <taxon>Microgastrinae</taxon>
        <taxon>Cotesia</taxon>
    </lineage>
</organism>
<feature type="region of interest" description="Disordered" evidence="1">
    <location>
        <begin position="30"/>
        <end position="145"/>
    </location>
</feature>
<protein>
    <submittedName>
        <fullName evidence="2">Uncharacterized protein</fullName>
    </submittedName>
</protein>
<feature type="compositionally biased region" description="Basic and acidic residues" evidence="1">
    <location>
        <begin position="72"/>
        <end position="83"/>
    </location>
</feature>
<reference evidence="2" key="1">
    <citation type="submission" date="2021-04" db="EMBL/GenBank/DDBJ databases">
        <authorList>
            <person name="Chebbi M.A.C M."/>
        </authorList>
    </citation>
    <scope>NUCLEOTIDE SEQUENCE</scope>
</reference>
<dbReference type="EMBL" id="CAJNRD030001120">
    <property type="protein sequence ID" value="CAG5093452.1"/>
    <property type="molecule type" value="Genomic_DNA"/>
</dbReference>
<feature type="compositionally biased region" description="Basic and acidic residues" evidence="1">
    <location>
        <begin position="120"/>
        <end position="133"/>
    </location>
</feature>